<gene>
    <name evidence="3" type="ORF">SAMN04488115_107227</name>
</gene>
<dbReference type="SUPFAM" id="SSF53756">
    <property type="entry name" value="UDP-Glycosyltransferase/glycogen phosphorylase"/>
    <property type="match status" value="1"/>
</dbReference>
<dbReference type="Gene3D" id="3.40.50.2000">
    <property type="entry name" value="Glycogen Phosphorylase B"/>
    <property type="match status" value="2"/>
</dbReference>
<dbReference type="AlphaFoldDB" id="A0A1H6BGV2"/>
<dbReference type="PANTHER" id="PTHR12526:SF510">
    <property type="entry name" value="D-INOSITOL 3-PHOSPHATE GLYCOSYLTRANSFERASE"/>
    <property type="match status" value="1"/>
</dbReference>
<dbReference type="PANTHER" id="PTHR12526">
    <property type="entry name" value="GLYCOSYLTRANSFERASE"/>
    <property type="match status" value="1"/>
</dbReference>
<evidence type="ECO:0000313" key="3">
    <source>
        <dbReference type="EMBL" id="SEG60001.1"/>
    </source>
</evidence>
<dbReference type="CDD" id="cd03801">
    <property type="entry name" value="GT4_PimA-like"/>
    <property type="match status" value="1"/>
</dbReference>
<dbReference type="Proteomes" id="UP000236743">
    <property type="component" value="Unassembled WGS sequence"/>
</dbReference>
<evidence type="ECO:0000313" key="4">
    <source>
        <dbReference type="Proteomes" id="UP000236743"/>
    </source>
</evidence>
<keyword evidence="2 3" id="KW-0808">Transferase</keyword>
<keyword evidence="1" id="KW-0328">Glycosyltransferase</keyword>
<accession>A0A1H6BGV2</accession>
<keyword evidence="4" id="KW-1185">Reference proteome</keyword>
<organism evidence="3 4">
    <name type="scientific">Bosea lathyri</name>
    <dbReference type="NCBI Taxonomy" id="1036778"/>
    <lineage>
        <taxon>Bacteria</taxon>
        <taxon>Pseudomonadati</taxon>
        <taxon>Pseudomonadota</taxon>
        <taxon>Alphaproteobacteria</taxon>
        <taxon>Hyphomicrobiales</taxon>
        <taxon>Boseaceae</taxon>
        <taxon>Bosea</taxon>
    </lineage>
</organism>
<evidence type="ECO:0000256" key="2">
    <source>
        <dbReference type="ARBA" id="ARBA00022679"/>
    </source>
</evidence>
<reference evidence="3 4" key="1">
    <citation type="submission" date="2016-10" db="EMBL/GenBank/DDBJ databases">
        <authorList>
            <person name="de Groot N.N."/>
        </authorList>
    </citation>
    <scope>NUCLEOTIDE SEQUENCE [LARGE SCALE GENOMIC DNA]</scope>
    <source>
        <strain evidence="3 4">DSM 26656</strain>
    </source>
</reference>
<dbReference type="EMBL" id="FNUY01000007">
    <property type="protein sequence ID" value="SEG60001.1"/>
    <property type="molecule type" value="Genomic_DNA"/>
</dbReference>
<dbReference type="GO" id="GO:0016757">
    <property type="term" value="F:glycosyltransferase activity"/>
    <property type="evidence" value="ECO:0007669"/>
    <property type="project" value="UniProtKB-KW"/>
</dbReference>
<dbReference type="Pfam" id="PF13692">
    <property type="entry name" value="Glyco_trans_1_4"/>
    <property type="match status" value="1"/>
</dbReference>
<sequence length="239" mass="25523">MAARARAEWAVRRVRTMADDIIVHGDSLLQDMADACPSFSGRLHSVQHGALGEVPGESPKAPLNSILFFGRIQAYKGLGVLLDAVDIMTARGLSFELRIAGTGPDLDRYRDRLARLPNVHLDERYIPAEEIAPAFMAAAIVVMPYTEATQSGVAAYALAAGKPVVVTRVGAITEVVRDGFNGLVVEPNDPIGLADALTRLVQEPDLAAELADGAYHTAETMLSWSVIGKKTSVIYGLAS</sequence>
<protein>
    <submittedName>
        <fullName evidence="3">Glycosyl transferases group 1</fullName>
    </submittedName>
</protein>
<evidence type="ECO:0000256" key="1">
    <source>
        <dbReference type="ARBA" id="ARBA00022676"/>
    </source>
</evidence>
<name>A0A1H6BGV2_9HYPH</name>
<proteinExistence type="predicted"/>